<evidence type="ECO:0000256" key="1">
    <source>
        <dbReference type="ARBA" id="ARBA00023224"/>
    </source>
</evidence>
<evidence type="ECO:0000256" key="2">
    <source>
        <dbReference type="PROSITE-ProRule" id="PRU00284"/>
    </source>
</evidence>
<feature type="region of interest" description="Disordered" evidence="3">
    <location>
        <begin position="1"/>
        <end position="42"/>
    </location>
</feature>
<keyword evidence="1 2" id="KW-0807">Transducer</keyword>
<feature type="compositionally biased region" description="Basic and acidic residues" evidence="3">
    <location>
        <begin position="17"/>
        <end position="28"/>
    </location>
</feature>
<dbReference type="PANTHER" id="PTHR32089:SF112">
    <property type="entry name" value="LYSOZYME-LIKE PROTEIN-RELATED"/>
    <property type="match status" value="1"/>
</dbReference>
<sequence>MVLFNKMRSNTRLGPAHQDETDTHHGPDADPTDTPGQAGKSADRGTLTLALDMIEDDLHVAARNLNGIASDVQTAITAQFEVLEQIRQDGMDLAAQTNLASQNATGLAESIDALTTSSAEIESQMDRSSALSDQALDVAGHANQEVEALRNAILSISEVVTLISDIAKQTNLLALNATIEAARAGEAGKGFAVVASEVKALSVETQRATDQIVSNIDRLQQSAETSIASVNRIVDVIGEIRPSFAAVEAAVQTQISTTNEIGDRARETASFVDQVRGRANTINDRAVSAEQRGQTAQNASERLGQSVEALRHRFTMMIRQSAVGDRRQQDRLPVRLTGTMAVGGKPCAVETRDISEGGTLVHAEAAAGVRPGLLADLNLNKLGTVRVRVVEQSDVGLHCAFVDPDPRFTEALGDLLAEIHGQFAVYVERAQTGAQAIAAAMTGMIEKGSMSVEALFDTDYAPIPGTNPQQVTTRSLSVLESILPPIQEDILKTDQRMAFCAAVDRNGYLPVHNRIYSHPQRSDDPAWNTANSRNKRIFDDRAGLSAGRNTRPFLIQSYARDMGNGKTVWMTEIDAPIYVNGRQWGGFRTAYKQ</sequence>
<reference evidence="5" key="1">
    <citation type="journal article" date="2014" name="Int. J. Syst. Evol. Microbiol.">
        <title>Complete genome sequence of Corynebacterium casei LMG S-19264T (=DSM 44701T), isolated from a smear-ripened cheese.</title>
        <authorList>
            <consortium name="US DOE Joint Genome Institute (JGI-PGF)"/>
            <person name="Walter F."/>
            <person name="Albersmeier A."/>
            <person name="Kalinowski J."/>
            <person name="Ruckert C."/>
        </authorList>
    </citation>
    <scope>NUCLEOTIDE SEQUENCE</scope>
    <source>
        <strain evidence="5">CGMCC 1.12426</strain>
    </source>
</reference>
<dbReference type="SMART" id="SM00283">
    <property type="entry name" value="MA"/>
    <property type="match status" value="1"/>
</dbReference>
<evidence type="ECO:0000313" key="6">
    <source>
        <dbReference type="Proteomes" id="UP000605148"/>
    </source>
</evidence>
<name>A0A916WZP8_9HYPH</name>
<proteinExistence type="predicted"/>
<dbReference type="Gene3D" id="1.10.287.950">
    <property type="entry name" value="Methyl-accepting chemotaxis protein"/>
    <property type="match status" value="1"/>
</dbReference>
<dbReference type="GO" id="GO:0035438">
    <property type="term" value="F:cyclic-di-GMP binding"/>
    <property type="evidence" value="ECO:0007669"/>
    <property type="project" value="InterPro"/>
</dbReference>
<dbReference type="RefSeq" id="WP_244299036.1">
    <property type="nucleotide sequence ID" value="NZ_BMFA01000003.1"/>
</dbReference>
<dbReference type="EMBL" id="BMFA01000003">
    <property type="protein sequence ID" value="GGB42486.1"/>
    <property type="molecule type" value="Genomic_DNA"/>
</dbReference>
<dbReference type="PANTHER" id="PTHR32089">
    <property type="entry name" value="METHYL-ACCEPTING CHEMOTAXIS PROTEIN MCPB"/>
    <property type="match status" value="1"/>
</dbReference>
<evidence type="ECO:0000256" key="3">
    <source>
        <dbReference type="SAM" id="MobiDB-lite"/>
    </source>
</evidence>
<accession>A0A916WZP8</accession>
<comment type="caution">
    <text evidence="5">The sequence shown here is derived from an EMBL/GenBank/DDBJ whole genome shotgun (WGS) entry which is preliminary data.</text>
</comment>
<gene>
    <name evidence="5" type="ORF">GCM10011316_13000</name>
</gene>
<reference evidence="5" key="2">
    <citation type="submission" date="2020-09" db="EMBL/GenBank/DDBJ databases">
        <authorList>
            <person name="Sun Q."/>
            <person name="Zhou Y."/>
        </authorList>
    </citation>
    <scope>NUCLEOTIDE SEQUENCE</scope>
    <source>
        <strain evidence="5">CGMCC 1.12426</strain>
    </source>
</reference>
<dbReference type="Proteomes" id="UP000605148">
    <property type="component" value="Unassembled WGS sequence"/>
</dbReference>
<dbReference type="GO" id="GO:0016020">
    <property type="term" value="C:membrane"/>
    <property type="evidence" value="ECO:0007669"/>
    <property type="project" value="InterPro"/>
</dbReference>
<dbReference type="PROSITE" id="PS50111">
    <property type="entry name" value="CHEMOTAXIS_TRANSDUC_2"/>
    <property type="match status" value="1"/>
</dbReference>
<dbReference type="InterPro" id="IPR009875">
    <property type="entry name" value="PilZ_domain"/>
</dbReference>
<evidence type="ECO:0000259" key="4">
    <source>
        <dbReference type="PROSITE" id="PS50111"/>
    </source>
</evidence>
<dbReference type="GO" id="GO:0007165">
    <property type="term" value="P:signal transduction"/>
    <property type="evidence" value="ECO:0007669"/>
    <property type="project" value="UniProtKB-KW"/>
</dbReference>
<protein>
    <submittedName>
        <fullName evidence="5">Chemotaxis protein</fullName>
    </submittedName>
</protein>
<dbReference type="SUPFAM" id="SSF141371">
    <property type="entry name" value="PilZ domain-like"/>
    <property type="match status" value="1"/>
</dbReference>
<dbReference type="InterPro" id="IPR004089">
    <property type="entry name" value="MCPsignal_dom"/>
</dbReference>
<feature type="domain" description="Methyl-accepting transducer" evidence="4">
    <location>
        <begin position="54"/>
        <end position="300"/>
    </location>
</feature>
<keyword evidence="6" id="KW-1185">Reference proteome</keyword>
<organism evidence="5 6">
    <name type="scientific">Roseibium aquae</name>
    <dbReference type="NCBI Taxonomy" id="1323746"/>
    <lineage>
        <taxon>Bacteria</taxon>
        <taxon>Pseudomonadati</taxon>
        <taxon>Pseudomonadota</taxon>
        <taxon>Alphaproteobacteria</taxon>
        <taxon>Hyphomicrobiales</taxon>
        <taxon>Stappiaceae</taxon>
        <taxon>Roseibium</taxon>
    </lineage>
</organism>
<evidence type="ECO:0000313" key="5">
    <source>
        <dbReference type="EMBL" id="GGB42486.1"/>
    </source>
</evidence>
<dbReference type="Pfam" id="PF00015">
    <property type="entry name" value="MCPsignal"/>
    <property type="match status" value="1"/>
</dbReference>
<dbReference type="AlphaFoldDB" id="A0A916WZP8"/>
<dbReference type="Pfam" id="PF07238">
    <property type="entry name" value="PilZ"/>
    <property type="match status" value="1"/>
</dbReference>
<dbReference type="Gene3D" id="2.40.10.220">
    <property type="entry name" value="predicted glycosyltransferase like domains"/>
    <property type="match status" value="1"/>
</dbReference>
<dbReference type="SUPFAM" id="SSF58104">
    <property type="entry name" value="Methyl-accepting chemotaxis protein (MCP) signaling domain"/>
    <property type="match status" value="1"/>
</dbReference>